<comment type="similarity">
    <text evidence="2">Belongs to the universal ribosomal protein uL2 family.</text>
</comment>
<evidence type="ECO:0000256" key="2">
    <source>
        <dbReference type="ARBA" id="ARBA00005636"/>
    </source>
</evidence>
<dbReference type="Gene3D" id="2.40.50.140">
    <property type="entry name" value="Nucleic acid-binding proteins"/>
    <property type="match status" value="1"/>
</dbReference>
<reference evidence="13" key="2">
    <citation type="submission" date="2010-05" db="EMBL/GenBank/DDBJ databases">
        <title>The genome sequence of Magnaporthe poae strain ATCC 64411.</title>
        <authorList>
            <person name="Ma L.-J."/>
            <person name="Dead R."/>
            <person name="Young S."/>
            <person name="Zeng Q."/>
            <person name="Koehrsen M."/>
            <person name="Alvarado L."/>
            <person name="Berlin A."/>
            <person name="Chapman S.B."/>
            <person name="Chen Z."/>
            <person name="Freedman E."/>
            <person name="Gellesch M."/>
            <person name="Goldberg J."/>
            <person name="Griggs A."/>
            <person name="Gujja S."/>
            <person name="Heilman E.R."/>
            <person name="Heiman D."/>
            <person name="Hepburn T."/>
            <person name="Howarth C."/>
            <person name="Jen D."/>
            <person name="Larson L."/>
            <person name="Mehta T."/>
            <person name="Neiman D."/>
            <person name="Pearson M."/>
            <person name="Roberts A."/>
            <person name="Saif S."/>
            <person name="Shea T."/>
            <person name="Shenoy N."/>
            <person name="Sisk P."/>
            <person name="Stolte C."/>
            <person name="Sykes S."/>
            <person name="Walk T."/>
            <person name="White J."/>
            <person name="Yandava C."/>
            <person name="Haas B."/>
            <person name="Nusbaum C."/>
            <person name="Birren B."/>
        </authorList>
    </citation>
    <scope>NUCLEOTIDE SEQUENCE [LARGE SCALE GENOMIC DNA]</scope>
    <source>
        <strain evidence="13">ATCC 64411 / 73-15</strain>
    </source>
</reference>
<dbReference type="SMART" id="SM01382">
    <property type="entry name" value="Ribosomal_L2_C"/>
    <property type="match status" value="1"/>
</dbReference>
<reference evidence="12" key="4">
    <citation type="journal article" date="2015" name="G3 (Bethesda)">
        <title>Genome sequences of three phytopathogenic species of the Magnaporthaceae family of fungi.</title>
        <authorList>
            <person name="Okagaki L.H."/>
            <person name="Nunes C.C."/>
            <person name="Sailsbery J."/>
            <person name="Clay B."/>
            <person name="Brown D."/>
            <person name="John T."/>
            <person name="Oh Y."/>
            <person name="Young N."/>
            <person name="Fitzgerald M."/>
            <person name="Haas B.J."/>
            <person name="Zeng Q."/>
            <person name="Young S."/>
            <person name="Adiconis X."/>
            <person name="Fan L."/>
            <person name="Levin J.Z."/>
            <person name="Mitchell T.K."/>
            <person name="Okubara P.A."/>
            <person name="Farman M.L."/>
            <person name="Kohn L.M."/>
            <person name="Birren B."/>
            <person name="Ma L.-J."/>
            <person name="Dean R.A."/>
        </authorList>
    </citation>
    <scope>NUCLEOTIDE SEQUENCE</scope>
    <source>
        <strain evidence="12">ATCC 64411 / 73-15</strain>
    </source>
</reference>
<dbReference type="InterPro" id="IPR014722">
    <property type="entry name" value="Rib_uL2_dom2"/>
</dbReference>
<evidence type="ECO:0000313" key="12">
    <source>
        <dbReference type="EnsemblFungi" id="MAPG_06547T0"/>
    </source>
</evidence>
<dbReference type="EMBL" id="GL876970">
    <property type="protein sequence ID" value="KLU87548.1"/>
    <property type="molecule type" value="Genomic_DNA"/>
</dbReference>
<evidence type="ECO:0000256" key="3">
    <source>
        <dbReference type="ARBA" id="ARBA00022980"/>
    </source>
</evidence>
<organism evidence="12 13">
    <name type="scientific">Magnaporthiopsis poae (strain ATCC 64411 / 73-15)</name>
    <name type="common">Kentucky bluegrass fungus</name>
    <name type="synonym">Magnaporthe poae</name>
    <dbReference type="NCBI Taxonomy" id="644358"/>
    <lineage>
        <taxon>Eukaryota</taxon>
        <taxon>Fungi</taxon>
        <taxon>Dikarya</taxon>
        <taxon>Ascomycota</taxon>
        <taxon>Pezizomycotina</taxon>
        <taxon>Sordariomycetes</taxon>
        <taxon>Sordariomycetidae</taxon>
        <taxon>Magnaporthales</taxon>
        <taxon>Magnaporthaceae</taxon>
        <taxon>Magnaporthiopsis</taxon>
    </lineage>
</organism>
<name>A0A0C4E2B6_MAGP6</name>
<dbReference type="VEuPathDB" id="FungiDB:MAPG_06547"/>
<keyword evidence="5" id="KW-0687">Ribonucleoprotein</keyword>
<dbReference type="Pfam" id="PF03947">
    <property type="entry name" value="Ribosomal_L2_C"/>
    <property type="match status" value="1"/>
</dbReference>
<evidence type="ECO:0000313" key="11">
    <source>
        <dbReference type="EMBL" id="KLU87548.1"/>
    </source>
</evidence>
<dbReference type="Gene3D" id="4.10.950.10">
    <property type="entry name" value="Ribosomal protein L2, domain 3"/>
    <property type="match status" value="1"/>
</dbReference>
<dbReference type="Pfam" id="PF00181">
    <property type="entry name" value="Ribosomal_L2_N"/>
    <property type="match status" value="1"/>
</dbReference>
<protein>
    <recommendedName>
        <fullName evidence="7">Large ribosomal subunit protein uL2m</fullName>
    </recommendedName>
</protein>
<dbReference type="OMA" id="TAQRGNC"/>
<gene>
    <name evidence="11" type="ORF">MAPG_06547</name>
</gene>
<dbReference type="EMBL" id="ADBL01001588">
    <property type="status" value="NOT_ANNOTATED_CDS"/>
    <property type="molecule type" value="Genomic_DNA"/>
</dbReference>
<dbReference type="InterPro" id="IPR002171">
    <property type="entry name" value="Ribosomal_uL2"/>
</dbReference>
<dbReference type="PANTHER" id="PTHR13691:SF5">
    <property type="entry name" value="LARGE RIBOSOMAL SUBUNIT PROTEIN UL2M"/>
    <property type="match status" value="1"/>
</dbReference>
<dbReference type="EnsemblFungi" id="MAPG_06547T0">
    <property type="protein sequence ID" value="MAPG_06547T0"/>
    <property type="gene ID" value="MAPG_06547"/>
</dbReference>
<dbReference type="Proteomes" id="UP000011715">
    <property type="component" value="Unassembled WGS sequence"/>
</dbReference>
<dbReference type="GO" id="GO:0005762">
    <property type="term" value="C:mitochondrial large ribosomal subunit"/>
    <property type="evidence" value="ECO:0007669"/>
    <property type="project" value="TreeGrafter"/>
</dbReference>
<dbReference type="GO" id="GO:0016740">
    <property type="term" value="F:transferase activity"/>
    <property type="evidence" value="ECO:0007669"/>
    <property type="project" value="InterPro"/>
</dbReference>
<sequence length="389" mass="42610">MLQPRLIPMKLAGGTLSAACRAVMGQCFRRGYATPSVQPTASTPTSGAPGGSGLATAFKDRGNETTTVLMRTYKPRTPGLRHLKRPINDHIWKGRPYMRLTFPKKGMSKGGRNNQGRITVRHRGGGVKRRIRTVDFQRSNPGPHTVERIEYDPGRSAHIALLVDQATKKKSYIVAAEGMRAGDVVQSYRAGIPQDLLDSMGGVIDPGILAAKTAFRGNCLPVHLIPVQTMVYNVGSTKDRGAVFCRSAGTYAIIVSKDEETRADGSKIMTGKYVTVRLQSGEVRRISKDACATIGQASNIMHQYRQLGKAGRSRWLNIRPTVRGVAMNSVDHPHGGGRGKSKGRRHPTSPWGTPAKGGYKTRRKSNINKWVVVPRVRNQGKRRNKSSRV</sequence>
<dbReference type="STRING" id="644358.A0A0C4E2B6"/>
<evidence type="ECO:0000256" key="7">
    <source>
        <dbReference type="ARBA" id="ARBA00069872"/>
    </source>
</evidence>
<reference evidence="11" key="3">
    <citation type="submission" date="2011-03" db="EMBL/GenBank/DDBJ databases">
        <title>Annotation of Magnaporthe poae ATCC 64411.</title>
        <authorList>
            <person name="Ma L.-J."/>
            <person name="Dead R."/>
            <person name="Young S.K."/>
            <person name="Zeng Q."/>
            <person name="Gargeya S."/>
            <person name="Fitzgerald M."/>
            <person name="Haas B."/>
            <person name="Abouelleil A."/>
            <person name="Alvarado L."/>
            <person name="Arachchi H.M."/>
            <person name="Berlin A."/>
            <person name="Brown A."/>
            <person name="Chapman S.B."/>
            <person name="Chen Z."/>
            <person name="Dunbar C."/>
            <person name="Freedman E."/>
            <person name="Gearin G."/>
            <person name="Gellesch M."/>
            <person name="Goldberg J."/>
            <person name="Griggs A."/>
            <person name="Gujja S."/>
            <person name="Heiman D."/>
            <person name="Howarth C."/>
            <person name="Larson L."/>
            <person name="Lui A."/>
            <person name="MacDonald P.J.P."/>
            <person name="Mehta T."/>
            <person name="Montmayeur A."/>
            <person name="Murphy C."/>
            <person name="Neiman D."/>
            <person name="Pearson M."/>
            <person name="Priest M."/>
            <person name="Roberts A."/>
            <person name="Saif S."/>
            <person name="Shea T."/>
            <person name="Shenoy N."/>
            <person name="Sisk P."/>
            <person name="Stolte C."/>
            <person name="Sykes S."/>
            <person name="Yandava C."/>
            <person name="Wortman J."/>
            <person name="Nusbaum C."/>
            <person name="Birren B."/>
        </authorList>
    </citation>
    <scope>NUCLEOTIDE SEQUENCE</scope>
    <source>
        <strain evidence="11">ATCC 64411</strain>
    </source>
</reference>
<dbReference type="InterPro" id="IPR008991">
    <property type="entry name" value="Translation_prot_SH3-like_sf"/>
</dbReference>
<dbReference type="FunFam" id="4.10.950.10:FF:000001">
    <property type="entry name" value="50S ribosomal protein L2"/>
    <property type="match status" value="1"/>
</dbReference>
<evidence type="ECO:0000256" key="8">
    <source>
        <dbReference type="SAM" id="MobiDB-lite"/>
    </source>
</evidence>
<feature type="compositionally biased region" description="Basic residues" evidence="8">
    <location>
        <begin position="335"/>
        <end position="347"/>
    </location>
</feature>
<dbReference type="GO" id="GO:0003735">
    <property type="term" value="F:structural constituent of ribosome"/>
    <property type="evidence" value="ECO:0007669"/>
    <property type="project" value="InterPro"/>
</dbReference>
<keyword evidence="3 11" id="KW-0689">Ribosomal protein</keyword>
<dbReference type="InterPro" id="IPR012340">
    <property type="entry name" value="NA-bd_OB-fold"/>
</dbReference>
<reference evidence="12" key="5">
    <citation type="submission" date="2015-06" db="UniProtKB">
        <authorList>
            <consortium name="EnsemblFungi"/>
        </authorList>
    </citation>
    <scope>IDENTIFICATION</scope>
    <source>
        <strain evidence="12">ATCC 64411</strain>
    </source>
</reference>
<dbReference type="SUPFAM" id="SSF50249">
    <property type="entry name" value="Nucleic acid-binding proteins"/>
    <property type="match status" value="1"/>
</dbReference>
<evidence type="ECO:0000259" key="10">
    <source>
        <dbReference type="SMART" id="SM01383"/>
    </source>
</evidence>
<evidence type="ECO:0000259" key="9">
    <source>
        <dbReference type="SMART" id="SM01382"/>
    </source>
</evidence>
<comment type="subcellular location">
    <subcellularLocation>
        <location evidence="1">Mitochondrion</location>
    </subcellularLocation>
</comment>
<dbReference type="GO" id="GO:0003723">
    <property type="term" value="F:RNA binding"/>
    <property type="evidence" value="ECO:0007669"/>
    <property type="project" value="InterPro"/>
</dbReference>
<feature type="region of interest" description="Disordered" evidence="8">
    <location>
        <begin position="327"/>
        <end position="367"/>
    </location>
</feature>
<dbReference type="SUPFAM" id="SSF50104">
    <property type="entry name" value="Translation proteins SH3-like domain"/>
    <property type="match status" value="1"/>
</dbReference>
<dbReference type="eggNOG" id="KOG0438">
    <property type="taxonomic scope" value="Eukaryota"/>
</dbReference>
<dbReference type="InterPro" id="IPR022669">
    <property type="entry name" value="Ribosomal_uL2_C"/>
</dbReference>
<reference evidence="11" key="1">
    <citation type="submission" date="2010-05" db="EMBL/GenBank/DDBJ databases">
        <title>The Genome Sequence of Magnaporthe poae strain ATCC 64411.</title>
        <authorList>
            <consortium name="The Broad Institute Genome Sequencing Platform"/>
            <consortium name="Broad Institute Genome Sequencing Center for Infectious Disease"/>
            <person name="Ma L.-J."/>
            <person name="Dead R."/>
            <person name="Young S."/>
            <person name="Zeng Q."/>
            <person name="Koehrsen M."/>
            <person name="Alvarado L."/>
            <person name="Berlin A."/>
            <person name="Chapman S.B."/>
            <person name="Chen Z."/>
            <person name="Freedman E."/>
            <person name="Gellesch M."/>
            <person name="Goldberg J."/>
            <person name="Griggs A."/>
            <person name="Gujja S."/>
            <person name="Heilman E.R."/>
            <person name="Heiman D."/>
            <person name="Hepburn T."/>
            <person name="Howarth C."/>
            <person name="Jen D."/>
            <person name="Larson L."/>
            <person name="Mehta T."/>
            <person name="Neiman D."/>
            <person name="Pearson M."/>
            <person name="Roberts A."/>
            <person name="Saif S."/>
            <person name="Shea T."/>
            <person name="Shenoy N."/>
            <person name="Sisk P."/>
            <person name="Stolte C."/>
            <person name="Sykes S."/>
            <person name="Walk T."/>
            <person name="White J."/>
            <person name="Yandava C."/>
            <person name="Haas B."/>
            <person name="Nusbaum C."/>
            <person name="Birren B."/>
        </authorList>
    </citation>
    <scope>NUCLEOTIDE SEQUENCE</scope>
    <source>
        <strain evidence="11">ATCC 64411</strain>
    </source>
</reference>
<evidence type="ECO:0000256" key="4">
    <source>
        <dbReference type="ARBA" id="ARBA00023128"/>
    </source>
</evidence>
<dbReference type="InterPro" id="IPR022666">
    <property type="entry name" value="Ribosomal_uL2_RNA-bd_dom"/>
</dbReference>
<dbReference type="Gene3D" id="2.30.30.30">
    <property type="match status" value="1"/>
</dbReference>
<keyword evidence="13" id="KW-1185">Reference proteome</keyword>
<feature type="region of interest" description="Disordered" evidence="8">
    <location>
        <begin position="102"/>
        <end position="126"/>
    </location>
</feature>
<dbReference type="PANTHER" id="PTHR13691">
    <property type="entry name" value="RIBOSOMAL PROTEIN L2"/>
    <property type="match status" value="1"/>
</dbReference>
<dbReference type="InterPro" id="IPR005880">
    <property type="entry name" value="Ribosomal_uL2_bac/org-type"/>
</dbReference>
<accession>A0A0C4E2B6</accession>
<proteinExistence type="inferred from homology"/>
<evidence type="ECO:0000256" key="5">
    <source>
        <dbReference type="ARBA" id="ARBA00023274"/>
    </source>
</evidence>
<evidence type="ECO:0000256" key="1">
    <source>
        <dbReference type="ARBA" id="ARBA00004173"/>
    </source>
</evidence>
<keyword evidence="4" id="KW-0496">Mitochondrion</keyword>
<evidence type="ECO:0000256" key="6">
    <source>
        <dbReference type="ARBA" id="ARBA00037226"/>
    </source>
</evidence>
<dbReference type="InterPro" id="IPR014726">
    <property type="entry name" value="Ribosomal_uL2_dom3"/>
</dbReference>
<dbReference type="FunFam" id="2.40.50.140:FF:000128">
    <property type="entry name" value="50S ribosomal protein L2"/>
    <property type="match status" value="1"/>
</dbReference>
<dbReference type="OrthoDB" id="268576at2759"/>
<dbReference type="SMART" id="SM01383">
    <property type="entry name" value="Ribosomal_L2"/>
    <property type="match status" value="1"/>
</dbReference>
<feature type="domain" description="Large ribosomal subunit protein uL2 RNA-binding" evidence="10">
    <location>
        <begin position="111"/>
        <end position="187"/>
    </location>
</feature>
<feature type="region of interest" description="Disordered" evidence="8">
    <location>
        <begin position="35"/>
        <end position="61"/>
    </location>
</feature>
<evidence type="ECO:0000313" key="13">
    <source>
        <dbReference type="Proteomes" id="UP000011715"/>
    </source>
</evidence>
<dbReference type="NCBIfam" id="TIGR01171">
    <property type="entry name" value="rplB_bact"/>
    <property type="match status" value="1"/>
</dbReference>
<dbReference type="AlphaFoldDB" id="A0A0C4E2B6"/>
<feature type="domain" description="Large ribosomal subunit protein uL2 C-terminal" evidence="9">
    <location>
        <begin position="214"/>
        <end position="354"/>
    </location>
</feature>
<comment type="function">
    <text evidence="6">Component of the mitochondrial ribosome (mitoribosome), a dedicated translation machinery responsible for the synthesis of mitochondrial genome-encoded proteins, including at least some of the essential transmembrane subunits of the mitochondrial respiratory chain. The mitoribosomes are attached to the mitochondrial inner membrane and translation products are cotranslationally integrated into the membrane.</text>
</comment>
<dbReference type="GO" id="GO:0032543">
    <property type="term" value="P:mitochondrial translation"/>
    <property type="evidence" value="ECO:0007669"/>
    <property type="project" value="TreeGrafter"/>
</dbReference>